<dbReference type="Proteomes" id="UP000006589">
    <property type="component" value="Plasmid pMRAD01"/>
</dbReference>
<organism evidence="2 3">
    <name type="scientific">Methylobacterium radiotolerans (strain ATCC 27329 / DSM 1819 / JCM 2831 / NBRC 15690 / NCIMB 10815 / 0-1)</name>
    <dbReference type="NCBI Taxonomy" id="426355"/>
    <lineage>
        <taxon>Bacteria</taxon>
        <taxon>Pseudomonadati</taxon>
        <taxon>Pseudomonadota</taxon>
        <taxon>Alphaproteobacteria</taxon>
        <taxon>Hyphomicrobiales</taxon>
        <taxon>Methylobacteriaceae</taxon>
        <taxon>Methylobacterium</taxon>
    </lineage>
</organism>
<name>B1M9M8_METRJ</name>
<dbReference type="AlphaFoldDB" id="B1M9M8"/>
<sequence length="101" mass="10513">MFKVPALTAGLFAASMFLAPAPASAAQIGIGAVPEAGSAVRDVQYGYGGPRFGRHFGYGRRGYGGPHFRGRGYGYGHGYGRGYGRGYGPGHGYGYGRRGGF</sequence>
<evidence type="ECO:0000313" key="3">
    <source>
        <dbReference type="Proteomes" id="UP000006589"/>
    </source>
</evidence>
<dbReference type="OrthoDB" id="8006090at2"/>
<dbReference type="KEGG" id="mrd:Mrad2831_6280"/>
<evidence type="ECO:0000256" key="1">
    <source>
        <dbReference type="SAM" id="SignalP"/>
    </source>
</evidence>
<geneLocation type="plasmid" evidence="2 3">
    <name>pMRAD01</name>
</geneLocation>
<feature type="signal peptide" evidence="1">
    <location>
        <begin position="1"/>
        <end position="25"/>
    </location>
</feature>
<gene>
    <name evidence="2" type="ordered locus">Mrad2831_6280</name>
</gene>
<keyword evidence="2" id="KW-0614">Plasmid</keyword>
<reference evidence="2 3" key="1">
    <citation type="submission" date="2008-03" db="EMBL/GenBank/DDBJ databases">
        <title>Complete sequence of plasmid1 of Methylobacterium radiotolerans JCM 2831.</title>
        <authorList>
            <consortium name="US DOE Joint Genome Institute"/>
            <person name="Copeland A."/>
            <person name="Lucas S."/>
            <person name="Lapidus A."/>
            <person name="Glavina del Rio T."/>
            <person name="Dalin E."/>
            <person name="Tice H."/>
            <person name="Bruce D."/>
            <person name="Goodwin L."/>
            <person name="Pitluck S."/>
            <person name="Kiss H."/>
            <person name="Brettin T."/>
            <person name="Detter J.C."/>
            <person name="Han C."/>
            <person name="Kuske C.R."/>
            <person name="Schmutz J."/>
            <person name="Larimer F."/>
            <person name="Land M."/>
            <person name="Hauser L."/>
            <person name="Kyrpides N."/>
            <person name="Mikhailova N."/>
            <person name="Marx C.J."/>
            <person name="Richardson P."/>
        </authorList>
    </citation>
    <scope>NUCLEOTIDE SEQUENCE [LARGE SCALE GENOMIC DNA]</scope>
    <source>
        <strain evidence="3">ATCC 27329 / DSM 1819 / JCM 2831 / NBRC 15690 / NCIMB 10815 / 0-1</strain>
        <plasmid evidence="3">Plasmid pMRAD01</plasmid>
    </source>
</reference>
<keyword evidence="1" id="KW-0732">Signal</keyword>
<evidence type="ECO:0000313" key="2">
    <source>
        <dbReference type="EMBL" id="ACB28203.1"/>
    </source>
</evidence>
<protein>
    <submittedName>
        <fullName evidence="2">Uncharacterized protein</fullName>
    </submittedName>
</protein>
<proteinExistence type="predicted"/>
<accession>B1M9M8</accession>
<feature type="chain" id="PRO_5002766428" evidence="1">
    <location>
        <begin position="26"/>
        <end position="101"/>
    </location>
</feature>
<dbReference type="EMBL" id="CP001002">
    <property type="protein sequence ID" value="ACB28203.1"/>
    <property type="molecule type" value="Genomic_DNA"/>
</dbReference>
<dbReference type="eggNOG" id="ENOG5030HM6">
    <property type="taxonomic scope" value="Bacteria"/>
</dbReference>
<dbReference type="HOGENOM" id="CLU_2288243_0_0_5"/>